<dbReference type="AlphaFoldDB" id="B1XTL9"/>
<sequence>MTGDIIFNIESLRLTDIAPLIDCVKRCYGESYPNPVMYDPSQLKEVVDTKLMYSVIAKLPSSEVIGHCALTFDGPQNTSPEAGKMMVDPNYRGHQVAEKMAQKTN</sequence>
<protein>
    <submittedName>
        <fullName evidence="1">GCN5-related N-acetyltransferase</fullName>
    </submittedName>
</protein>
<keyword evidence="1" id="KW-0808">Transferase</keyword>
<dbReference type="HOGENOM" id="CLU_2234043_0_0_4"/>
<evidence type="ECO:0000313" key="1">
    <source>
        <dbReference type="EMBL" id="ACB43696.1"/>
    </source>
</evidence>
<name>B1XTL9_POLNS</name>
<dbReference type="SUPFAM" id="SSF55729">
    <property type="entry name" value="Acyl-CoA N-acyltransferases (Nat)"/>
    <property type="match status" value="1"/>
</dbReference>
<dbReference type="STRING" id="452638.Pnec_0420"/>
<dbReference type="OrthoDB" id="9127928at2"/>
<reference evidence="1" key="1">
    <citation type="submission" date="2008-03" db="EMBL/GenBank/DDBJ databases">
        <title>Complete sequence of Polynucleobacter necessarius STIR1.</title>
        <authorList>
            <consortium name="US DOE Joint Genome Institute"/>
            <person name="Copeland A."/>
            <person name="Lucas S."/>
            <person name="Lapidus A."/>
            <person name="Barry K."/>
            <person name="Detter J.C."/>
            <person name="Glavina del Rio T."/>
            <person name="Hammon N."/>
            <person name="Israni S."/>
            <person name="Dalin E."/>
            <person name="Tice H."/>
            <person name="Pitluck S."/>
            <person name="Chain P."/>
            <person name="Malfatti S."/>
            <person name="Shin M."/>
            <person name="Vergez L."/>
            <person name="Schmutz J."/>
            <person name="Larimer F."/>
            <person name="Land M."/>
            <person name="Hauser L."/>
            <person name="Kyrpides N."/>
            <person name="Kim E."/>
            <person name="Hahn M."/>
            <person name="Richardson P."/>
        </authorList>
    </citation>
    <scope>NUCLEOTIDE SEQUENCE [LARGE SCALE GENOMIC DNA]</scope>
    <source>
        <strain evidence="1">STIR1</strain>
    </source>
</reference>
<dbReference type="Gene3D" id="3.40.630.30">
    <property type="match status" value="1"/>
</dbReference>
<dbReference type="GO" id="GO:0016740">
    <property type="term" value="F:transferase activity"/>
    <property type="evidence" value="ECO:0007669"/>
    <property type="project" value="UniProtKB-KW"/>
</dbReference>
<gene>
    <name evidence="1" type="ordered locus">Pnec_0420</name>
</gene>
<dbReference type="InterPro" id="IPR016181">
    <property type="entry name" value="Acyl_CoA_acyltransferase"/>
</dbReference>
<organism evidence="1">
    <name type="scientific">Polynucleobacter necessarius subsp. necessarius (strain STIR1)</name>
    <dbReference type="NCBI Taxonomy" id="452638"/>
    <lineage>
        <taxon>Bacteria</taxon>
        <taxon>Pseudomonadati</taxon>
        <taxon>Pseudomonadota</taxon>
        <taxon>Betaproteobacteria</taxon>
        <taxon>Burkholderiales</taxon>
        <taxon>Burkholderiaceae</taxon>
        <taxon>Polynucleobacter</taxon>
    </lineage>
</organism>
<proteinExistence type="predicted"/>
<dbReference type="CDD" id="cd04301">
    <property type="entry name" value="NAT_SF"/>
    <property type="match status" value="1"/>
</dbReference>
<dbReference type="KEGG" id="pne:Pnec_0420"/>
<dbReference type="EMBL" id="CP001010">
    <property type="protein sequence ID" value="ACB43696.1"/>
    <property type="molecule type" value="Genomic_DNA"/>
</dbReference>
<accession>B1XTL9</accession>
<dbReference type="eggNOG" id="COG0456">
    <property type="taxonomic scope" value="Bacteria"/>
</dbReference>